<sequence length="104" mass="11577">MHQDPSLIRQSATSKVGRGLEWVRPSDLIAANSAKLAGRGLNFQADLAYRARHLPHRARAARQQSRMITRPGQDTTVFDSFNVFSTSITSPQAVRNRSAELGFR</sequence>
<proteinExistence type="predicted"/>
<protein>
    <submittedName>
        <fullName evidence="1">Uncharacterized protein</fullName>
    </submittedName>
</protein>
<dbReference type="Proteomes" id="UP001646141">
    <property type="component" value="Unassembled WGS sequence"/>
</dbReference>
<organism evidence="1 2">
    <name type="scientific">Leucobacter chromiireducens subsp. chromiireducens</name>
    <dbReference type="NCBI Taxonomy" id="660067"/>
    <lineage>
        <taxon>Bacteria</taxon>
        <taxon>Bacillati</taxon>
        <taxon>Actinomycetota</taxon>
        <taxon>Actinomycetes</taxon>
        <taxon>Micrococcales</taxon>
        <taxon>Microbacteriaceae</taxon>
        <taxon>Leucobacter</taxon>
    </lineage>
</organism>
<evidence type="ECO:0000313" key="2">
    <source>
        <dbReference type="Proteomes" id="UP001646141"/>
    </source>
</evidence>
<evidence type="ECO:0000313" key="1">
    <source>
        <dbReference type="EMBL" id="MBL3690489.1"/>
    </source>
</evidence>
<dbReference type="EMBL" id="QYAD01000004">
    <property type="protein sequence ID" value="MBL3690489.1"/>
    <property type="molecule type" value="Genomic_DNA"/>
</dbReference>
<comment type="caution">
    <text evidence="1">The sequence shown here is derived from an EMBL/GenBank/DDBJ whole genome shotgun (WGS) entry which is preliminary data.</text>
</comment>
<keyword evidence="2" id="KW-1185">Reference proteome</keyword>
<accession>A0ABS1SR63</accession>
<name>A0ABS1SR63_9MICO</name>
<reference evidence="1 2" key="1">
    <citation type="submission" date="2018-09" db="EMBL/GenBank/DDBJ databases">
        <title>Comparative genomics of Leucobacter spp.</title>
        <authorList>
            <person name="Reis A.C."/>
            <person name="Kolvenbach B.A."/>
            <person name="Corvini P.F.X."/>
            <person name="Nunes O.C."/>
        </authorList>
    </citation>
    <scope>NUCLEOTIDE SEQUENCE [LARGE SCALE GENOMIC DNA]</scope>
    <source>
        <strain evidence="1 2">L-1</strain>
    </source>
</reference>
<gene>
    <name evidence="1" type="ORF">D3226_11045</name>
</gene>